<proteinExistence type="predicted"/>
<dbReference type="AlphaFoldDB" id="A0A8T0DE05"/>
<protein>
    <submittedName>
        <fullName evidence="1">Uncharacterized protein</fullName>
    </submittedName>
</protein>
<comment type="caution">
    <text evidence="1">The sequence shown here is derived from an EMBL/GenBank/DDBJ whole genome shotgun (WGS) entry which is preliminary data.</text>
</comment>
<dbReference type="Proteomes" id="UP000699462">
    <property type="component" value="Unassembled WGS sequence"/>
</dbReference>
<reference evidence="1 2" key="1">
    <citation type="submission" date="2019-07" db="EMBL/GenBank/DDBJ databases">
        <title>Annotation for the trematode Paragonimus westermani.</title>
        <authorList>
            <person name="Choi Y.-J."/>
        </authorList>
    </citation>
    <scope>NUCLEOTIDE SEQUENCE [LARGE SCALE GENOMIC DNA]</scope>
    <source>
        <strain evidence="1">180907_Pwestermani</strain>
    </source>
</reference>
<evidence type="ECO:0000313" key="1">
    <source>
        <dbReference type="EMBL" id="KAF8566053.1"/>
    </source>
</evidence>
<evidence type="ECO:0000313" key="2">
    <source>
        <dbReference type="Proteomes" id="UP000699462"/>
    </source>
</evidence>
<name>A0A8T0DE05_9TREM</name>
<dbReference type="EMBL" id="JTDF01005678">
    <property type="protein sequence ID" value="KAF8566053.1"/>
    <property type="molecule type" value="Genomic_DNA"/>
</dbReference>
<accession>A0A8T0DE05</accession>
<keyword evidence="2" id="KW-1185">Reference proteome</keyword>
<sequence length="33" mass="3907">MCILKVTGIRITAAKNRIHGTYLRYIYFIKYSV</sequence>
<organism evidence="1 2">
    <name type="scientific">Paragonimus westermani</name>
    <dbReference type="NCBI Taxonomy" id="34504"/>
    <lineage>
        <taxon>Eukaryota</taxon>
        <taxon>Metazoa</taxon>
        <taxon>Spiralia</taxon>
        <taxon>Lophotrochozoa</taxon>
        <taxon>Platyhelminthes</taxon>
        <taxon>Trematoda</taxon>
        <taxon>Digenea</taxon>
        <taxon>Plagiorchiida</taxon>
        <taxon>Troglotremata</taxon>
        <taxon>Troglotrematidae</taxon>
        <taxon>Paragonimus</taxon>
    </lineage>
</organism>
<gene>
    <name evidence="1" type="ORF">P879_11060</name>
</gene>